<dbReference type="InterPro" id="IPR014710">
    <property type="entry name" value="RmlC-like_jellyroll"/>
</dbReference>
<evidence type="ECO:0000313" key="3">
    <source>
        <dbReference type="EMBL" id="XFO67804.1"/>
    </source>
</evidence>
<protein>
    <recommendedName>
        <fullName evidence="2">Cupin type-2 domain-containing protein</fullName>
    </recommendedName>
</protein>
<dbReference type="SUPFAM" id="SSF51182">
    <property type="entry name" value="RmlC-like cupins"/>
    <property type="match status" value="1"/>
</dbReference>
<name>A0ABZ3IQ85_9FIRM</name>
<dbReference type="PANTHER" id="PTHR43698">
    <property type="entry name" value="RIBD C-TERMINAL DOMAIN CONTAINING PROTEIN"/>
    <property type="match status" value="1"/>
</dbReference>
<evidence type="ECO:0000259" key="2">
    <source>
        <dbReference type="Pfam" id="PF07883"/>
    </source>
</evidence>
<dbReference type="Pfam" id="PF07883">
    <property type="entry name" value="Cupin_2"/>
    <property type="match status" value="1"/>
</dbReference>
<dbReference type="RefSeq" id="WP_211289746.1">
    <property type="nucleotide sequence ID" value="NZ_CP155573.1"/>
</dbReference>
<evidence type="ECO:0000256" key="1">
    <source>
        <dbReference type="SAM" id="SignalP"/>
    </source>
</evidence>
<proteinExistence type="predicted"/>
<feature type="signal peptide" evidence="1">
    <location>
        <begin position="1"/>
        <end position="25"/>
    </location>
</feature>
<dbReference type="CDD" id="cd02233">
    <property type="entry name" value="cupin_HNL-like"/>
    <property type="match status" value="1"/>
</dbReference>
<dbReference type="PANTHER" id="PTHR43698:SF1">
    <property type="entry name" value="BLL4564 PROTEIN"/>
    <property type="match status" value="1"/>
</dbReference>
<dbReference type="InterPro" id="IPR013096">
    <property type="entry name" value="Cupin_2"/>
</dbReference>
<keyword evidence="1" id="KW-0732">Signal</keyword>
<dbReference type="Proteomes" id="UP000216752">
    <property type="component" value="Chromosome"/>
</dbReference>
<dbReference type="InterPro" id="IPR047263">
    <property type="entry name" value="HNL-like_cupin"/>
</dbReference>
<evidence type="ECO:0000313" key="4">
    <source>
        <dbReference type="Proteomes" id="UP000216752"/>
    </source>
</evidence>
<keyword evidence="4" id="KW-1185">Reference proteome</keyword>
<dbReference type="EMBL" id="CP155573">
    <property type="protein sequence ID" value="XFO67804.1"/>
    <property type="molecule type" value="Genomic_DNA"/>
</dbReference>
<organism evidence="3 4">
    <name type="scientific">Sporomusa silvacetica DSM 10669</name>
    <dbReference type="NCBI Taxonomy" id="1123289"/>
    <lineage>
        <taxon>Bacteria</taxon>
        <taxon>Bacillati</taxon>
        <taxon>Bacillota</taxon>
        <taxon>Negativicutes</taxon>
        <taxon>Selenomonadales</taxon>
        <taxon>Sporomusaceae</taxon>
        <taxon>Sporomusa</taxon>
    </lineage>
</organism>
<gene>
    <name evidence="3" type="ORF">SPSIL_040230</name>
</gene>
<sequence>MKNLIKIVGAFLVVMISMGYGIVNAADTIDANDQQHIVIYHNANLKSYEAPASYFSGSAIVTRIFSGNEMTRFSGGVVAFEPGARTHWHTHPAGQLLIVQSGTALVQEWGGKTIVLHTGDVLWCPPNVKHWHGADKNGEMVHVALTGDKEGKAVTWLEEVSDATYQQAVLDEENNQAL</sequence>
<dbReference type="Gene3D" id="2.60.120.10">
    <property type="entry name" value="Jelly Rolls"/>
    <property type="match status" value="1"/>
</dbReference>
<feature type="chain" id="PRO_5045152852" description="Cupin type-2 domain-containing protein" evidence="1">
    <location>
        <begin position="26"/>
        <end position="178"/>
    </location>
</feature>
<accession>A0ABZ3IQ85</accession>
<dbReference type="InterPro" id="IPR011051">
    <property type="entry name" value="RmlC_Cupin_sf"/>
</dbReference>
<feature type="domain" description="Cupin type-2" evidence="2">
    <location>
        <begin position="77"/>
        <end position="141"/>
    </location>
</feature>
<reference evidence="3" key="1">
    <citation type="submission" date="2024-05" db="EMBL/GenBank/DDBJ databases">
        <title>Isolation and characterization of Sporomusa carbonis sp. nov., a carboxydotrophic hydrogenogen in the genus of Sporomusa isolated from a charcoal burning pile.</title>
        <authorList>
            <person name="Boeer T."/>
            <person name="Rosenbaum F."/>
            <person name="Eysell L."/>
            <person name="Mueller V."/>
            <person name="Daniel R."/>
            <person name="Poehlein A."/>
        </authorList>
    </citation>
    <scope>NUCLEOTIDE SEQUENCE [LARGE SCALE GENOMIC DNA]</scope>
    <source>
        <strain evidence="3">DSM 10669</strain>
    </source>
</reference>